<sequence>MPAQKTITIWFPTNSDGSLTHQIHNFSEDIWREIEQAGLGDVGGIETIDRATEKLTITVFHNRKIGTVRKLVERLLKAHFLDYRSEVAYS</sequence>
<comment type="caution">
    <text evidence="1">The sequence shown here is derived from an EMBL/GenBank/DDBJ whole genome shotgun (WGS) entry which is preliminary data.</text>
</comment>
<reference evidence="1 2" key="1">
    <citation type="submission" date="2019-05" db="EMBL/GenBank/DDBJ databases">
        <title>Marivita sp. nov. isolated from sea sediment.</title>
        <authorList>
            <person name="Kim W."/>
        </authorList>
    </citation>
    <scope>NUCLEOTIDE SEQUENCE [LARGE SCALE GENOMIC DNA]</scope>
    <source>
        <strain evidence="1 2">CAU 1492</strain>
    </source>
</reference>
<organism evidence="1 2">
    <name type="scientific">Arenibacterium halophilum</name>
    <dbReference type="NCBI Taxonomy" id="2583821"/>
    <lineage>
        <taxon>Bacteria</taxon>
        <taxon>Pseudomonadati</taxon>
        <taxon>Pseudomonadota</taxon>
        <taxon>Alphaproteobacteria</taxon>
        <taxon>Rhodobacterales</taxon>
        <taxon>Paracoccaceae</taxon>
        <taxon>Arenibacterium</taxon>
    </lineage>
</organism>
<protein>
    <submittedName>
        <fullName evidence="1">Uncharacterized protein</fullName>
    </submittedName>
</protein>
<accession>A0ABY2XAB3</accession>
<dbReference type="RefSeq" id="WP_138863874.1">
    <property type="nucleotide sequence ID" value="NZ_VCPC01000002.1"/>
</dbReference>
<dbReference type="Proteomes" id="UP001191082">
    <property type="component" value="Unassembled WGS sequence"/>
</dbReference>
<keyword evidence="2" id="KW-1185">Reference proteome</keyword>
<name>A0ABY2XAB3_9RHOB</name>
<evidence type="ECO:0000313" key="1">
    <source>
        <dbReference type="EMBL" id="TMV13318.1"/>
    </source>
</evidence>
<gene>
    <name evidence="1" type="ORF">FGK64_11230</name>
</gene>
<dbReference type="EMBL" id="VCPC01000002">
    <property type="protein sequence ID" value="TMV13318.1"/>
    <property type="molecule type" value="Genomic_DNA"/>
</dbReference>
<evidence type="ECO:0000313" key="2">
    <source>
        <dbReference type="Proteomes" id="UP001191082"/>
    </source>
</evidence>
<proteinExistence type="predicted"/>